<dbReference type="EMBL" id="JAUTXU010000290">
    <property type="protein sequence ID" value="KAK3687037.1"/>
    <property type="molecule type" value="Genomic_DNA"/>
</dbReference>
<sequence>MAYPVQDGFQGYPQQYGVYSTRAHQPQADAAQSLNVNPYASYAAAPGSQQYVQSQSRSPHPPKSPMVEDGLRPSLPSISNLLGIADGDRPSQDAASQQAQIQAQQQTQFAQQPSQPTFSIPRQPSSYSSQDFSSSQRTAVPPTPPLRNDSGVEGTHSPSTISTGSSLSGGQPYFIGSALNNVEADDQRAAAAAFIKRHSIPSQPNVSPYGAPYTSSPYTQSPGTMSTGSYYSPADPNLHSHGIYHQRPLPSNFPPQPPPMHVQSGQPLPPKVWEHHHYINPSSQATFPQSQDRYICQTCNKAFSRPSSLKIHSHSHTGEKPFKCPHNGCGKSFSVRSNMKRHERGCHAGGTPIGGSSH</sequence>
<evidence type="ECO:0000313" key="1">
    <source>
        <dbReference type="EMBL" id="KAK3687037.1"/>
    </source>
</evidence>
<name>A0ACC3MES7_9PEZI</name>
<reference evidence="1" key="1">
    <citation type="submission" date="2023-07" db="EMBL/GenBank/DDBJ databases">
        <title>Black Yeasts Isolated from many extreme environments.</title>
        <authorList>
            <person name="Coleine C."/>
            <person name="Stajich J.E."/>
            <person name="Selbmann L."/>
        </authorList>
    </citation>
    <scope>NUCLEOTIDE SEQUENCE</scope>
    <source>
        <strain evidence="1">CCFEE 5714</strain>
    </source>
</reference>
<gene>
    <name evidence="1" type="ORF">LTR37_019199</name>
</gene>
<proteinExistence type="predicted"/>
<dbReference type="Proteomes" id="UP001281147">
    <property type="component" value="Unassembled WGS sequence"/>
</dbReference>
<keyword evidence="2" id="KW-1185">Reference proteome</keyword>
<comment type="caution">
    <text evidence="1">The sequence shown here is derived from an EMBL/GenBank/DDBJ whole genome shotgun (WGS) entry which is preliminary data.</text>
</comment>
<evidence type="ECO:0000313" key="2">
    <source>
        <dbReference type="Proteomes" id="UP001281147"/>
    </source>
</evidence>
<protein>
    <submittedName>
        <fullName evidence="1">Uncharacterized protein</fullName>
    </submittedName>
</protein>
<organism evidence="1 2">
    <name type="scientific">Vermiconidia calcicola</name>
    <dbReference type="NCBI Taxonomy" id="1690605"/>
    <lineage>
        <taxon>Eukaryota</taxon>
        <taxon>Fungi</taxon>
        <taxon>Dikarya</taxon>
        <taxon>Ascomycota</taxon>
        <taxon>Pezizomycotina</taxon>
        <taxon>Dothideomycetes</taxon>
        <taxon>Dothideomycetidae</taxon>
        <taxon>Mycosphaerellales</taxon>
        <taxon>Extremaceae</taxon>
        <taxon>Vermiconidia</taxon>
    </lineage>
</organism>
<accession>A0ACC3MES7</accession>